<comment type="similarity">
    <text evidence="9">Belongs to the helicase family.</text>
</comment>
<dbReference type="InterPro" id="IPR027417">
    <property type="entry name" value="P-loop_NTPase"/>
</dbReference>
<keyword evidence="5 9" id="KW-0067">ATP-binding</keyword>
<evidence type="ECO:0000256" key="1">
    <source>
        <dbReference type="ARBA" id="ARBA00022741"/>
    </source>
</evidence>
<evidence type="ECO:0000256" key="4">
    <source>
        <dbReference type="ARBA" id="ARBA00022806"/>
    </source>
</evidence>
<feature type="domain" description="AAA+ ATPase" evidence="11">
    <location>
        <begin position="144"/>
        <end position="292"/>
    </location>
</feature>
<dbReference type="InterPro" id="IPR003593">
    <property type="entry name" value="AAA+_ATPase"/>
</dbReference>
<dbReference type="SMART" id="SM00382">
    <property type="entry name" value="AAA"/>
    <property type="match status" value="1"/>
</dbReference>
<dbReference type="InterPro" id="IPR010285">
    <property type="entry name" value="DNA_helicase_pif1-like_DEAD"/>
</dbReference>
<protein>
    <recommendedName>
        <fullName evidence="9">ATP-dependent DNA helicase</fullName>
        <ecNumber evidence="9">5.6.2.3</ecNumber>
    </recommendedName>
</protein>
<feature type="compositionally biased region" description="Basic residues" evidence="10">
    <location>
        <begin position="782"/>
        <end position="814"/>
    </location>
</feature>
<comment type="caution">
    <text evidence="12">The sequence shown here is derived from an EMBL/GenBank/DDBJ whole genome shotgun (WGS) entry which is preliminary data.</text>
</comment>
<dbReference type="InterPro" id="IPR049163">
    <property type="entry name" value="Pif1-like_2B_dom"/>
</dbReference>
<dbReference type="SUPFAM" id="SSF52540">
    <property type="entry name" value="P-loop containing nucleoside triphosphate hydrolases"/>
    <property type="match status" value="2"/>
</dbReference>
<keyword evidence="9" id="KW-0233">DNA recombination</keyword>
<dbReference type="Pfam" id="PF21530">
    <property type="entry name" value="Pif1_2B_dom"/>
    <property type="match status" value="1"/>
</dbReference>
<evidence type="ECO:0000256" key="5">
    <source>
        <dbReference type="ARBA" id="ARBA00022840"/>
    </source>
</evidence>
<dbReference type="EMBL" id="CAUYUJ010008557">
    <property type="protein sequence ID" value="CAK0824312.1"/>
    <property type="molecule type" value="Genomic_DNA"/>
</dbReference>
<dbReference type="Gene3D" id="3.40.50.300">
    <property type="entry name" value="P-loop containing nucleotide triphosphate hydrolases"/>
    <property type="match status" value="1"/>
</dbReference>
<evidence type="ECO:0000259" key="11">
    <source>
        <dbReference type="SMART" id="SM00382"/>
    </source>
</evidence>
<feature type="compositionally biased region" description="Basic and acidic residues" evidence="10">
    <location>
        <begin position="756"/>
        <end position="767"/>
    </location>
</feature>
<keyword evidence="3 9" id="KW-0378">Hydrolase</keyword>
<keyword evidence="13" id="KW-1185">Reference proteome</keyword>
<evidence type="ECO:0000256" key="9">
    <source>
        <dbReference type="RuleBase" id="RU363044"/>
    </source>
</evidence>
<dbReference type="EC" id="5.6.2.3" evidence="9"/>
<keyword evidence="6" id="KW-0238">DNA-binding</keyword>
<feature type="region of interest" description="Disordered" evidence="10">
    <location>
        <begin position="746"/>
        <end position="832"/>
    </location>
</feature>
<name>A0ABN9S0C4_9DINO</name>
<keyword evidence="1 9" id="KW-0547">Nucleotide-binding</keyword>
<keyword evidence="7 9" id="KW-0234">DNA repair</keyword>
<dbReference type="InterPro" id="IPR051055">
    <property type="entry name" value="PIF1_helicase"/>
</dbReference>
<dbReference type="Pfam" id="PF05970">
    <property type="entry name" value="PIF1"/>
    <property type="match status" value="1"/>
</dbReference>
<dbReference type="PANTHER" id="PTHR47642">
    <property type="entry name" value="ATP-DEPENDENT DNA HELICASE"/>
    <property type="match status" value="1"/>
</dbReference>
<feature type="compositionally biased region" description="Basic residues" evidence="10">
    <location>
        <begin position="822"/>
        <end position="832"/>
    </location>
</feature>
<evidence type="ECO:0000313" key="13">
    <source>
        <dbReference type="Proteomes" id="UP001189429"/>
    </source>
</evidence>
<keyword evidence="8" id="KW-0413">Isomerase</keyword>
<organism evidence="12 13">
    <name type="scientific">Prorocentrum cordatum</name>
    <dbReference type="NCBI Taxonomy" id="2364126"/>
    <lineage>
        <taxon>Eukaryota</taxon>
        <taxon>Sar</taxon>
        <taxon>Alveolata</taxon>
        <taxon>Dinophyceae</taxon>
        <taxon>Prorocentrales</taxon>
        <taxon>Prorocentraceae</taxon>
        <taxon>Prorocentrum</taxon>
    </lineage>
</organism>
<keyword evidence="2 9" id="KW-0227">DNA damage</keyword>
<evidence type="ECO:0000256" key="6">
    <source>
        <dbReference type="ARBA" id="ARBA00023125"/>
    </source>
</evidence>
<evidence type="ECO:0000256" key="10">
    <source>
        <dbReference type="SAM" id="MobiDB-lite"/>
    </source>
</evidence>
<evidence type="ECO:0000313" key="12">
    <source>
        <dbReference type="EMBL" id="CAK0824312.1"/>
    </source>
</evidence>
<evidence type="ECO:0000256" key="3">
    <source>
        <dbReference type="ARBA" id="ARBA00022801"/>
    </source>
</evidence>
<proteinExistence type="inferred from homology"/>
<comment type="catalytic activity">
    <reaction evidence="9">
        <text>ATP + H2O = ADP + phosphate + H(+)</text>
        <dbReference type="Rhea" id="RHEA:13065"/>
        <dbReference type="ChEBI" id="CHEBI:15377"/>
        <dbReference type="ChEBI" id="CHEBI:15378"/>
        <dbReference type="ChEBI" id="CHEBI:30616"/>
        <dbReference type="ChEBI" id="CHEBI:43474"/>
        <dbReference type="ChEBI" id="CHEBI:456216"/>
        <dbReference type="EC" id="5.6.2.3"/>
    </reaction>
</comment>
<gene>
    <name evidence="12" type="ORF">PCOR1329_LOCUS24745</name>
</gene>
<dbReference type="PANTHER" id="PTHR47642:SF5">
    <property type="entry name" value="ATP-DEPENDENT DNA HELICASE"/>
    <property type="match status" value="1"/>
</dbReference>
<dbReference type="CDD" id="cd18809">
    <property type="entry name" value="SF1_C_RecD"/>
    <property type="match status" value="1"/>
</dbReference>
<comment type="cofactor">
    <cofactor evidence="9">
        <name>Mg(2+)</name>
        <dbReference type="ChEBI" id="CHEBI:18420"/>
    </cofactor>
</comment>
<keyword evidence="4 9" id="KW-0347">Helicase</keyword>
<evidence type="ECO:0000256" key="2">
    <source>
        <dbReference type="ARBA" id="ARBA00022763"/>
    </source>
</evidence>
<evidence type="ECO:0000256" key="8">
    <source>
        <dbReference type="ARBA" id="ARBA00023235"/>
    </source>
</evidence>
<evidence type="ECO:0000256" key="7">
    <source>
        <dbReference type="ARBA" id="ARBA00023204"/>
    </source>
</evidence>
<accession>A0ABN9S0C4</accession>
<reference evidence="12" key="1">
    <citation type="submission" date="2023-10" db="EMBL/GenBank/DDBJ databases">
        <authorList>
            <person name="Chen Y."/>
            <person name="Shah S."/>
            <person name="Dougan E. K."/>
            <person name="Thang M."/>
            <person name="Chan C."/>
        </authorList>
    </citation>
    <scope>NUCLEOTIDE SEQUENCE [LARGE SCALE GENOMIC DNA]</scope>
</reference>
<sequence>MDLLKQGPARFCSGAGPGEHMRAELRAPEKRASTAILTALVVNSAAQLVVRGTSSYKTLLAKLVVNGGGALAACGLCAAAAVVLGPGHALWLGGQGAAAAPRQRHVCRQQVSDGVRGLVVPDLPRSSDTDLDESQQRAHDLVLRGESVLITGGAGVGKSSTLRSIIQSLKDKYGDAHKEKVAVSAATGCAAIVIDGYTLHHIAGVQVPHYTFDFFKMRARTEFWKGLEVLIIDEISMISGEFLDNMDMHLRTMRDSEEPFGGLQLVLCGDPYQLTPIEPSFGDGDVRGLDMDELQNDRAVLIGWNDSRKELFLNRGMFFHSDAFWRLGTKTVELHTHHRQESAEYHEALEVLRSGGTASQLQGAIDFFNKRVRPEEDESAVRMVATIAMMRDINTERLGHVQGESRTLEAVDKVVPEWDIEDHPGRRGLYYPETPETVLRQSAFFEDLSGGCPALKNLELKVGARVMLVANLFPVHERLVNGQAGEVTGISRPGEENWVDVNFDDVGPQRIHPHWFESSIPGLGSCLRWQVPLQLAWAITHHRSQGQTLSKVRVDPYAFADGLLYVALSRCRTIEGLELTEEILPEDATVNPDATTFMECHGDPSAQEKLGTWQQKPVPDSLWEAMGTAVARDCEVSEPLGLQSATGARVLSLWMAMATGTLKAWVHQDGWDPRAGRTGHGFIDQDGVDPSEKIPIYLYADNIKDAKTRNEAKISGLRRGVRLSFRVVESMKLAGQGKLAVEASLLKESGGSGGGGRDRDPSGDRGGRGGGRGRRSSPSPPRRPRSRSQRRRRSPSSRPRSAQRPRRSPPRRRSPTPERRRSSSRGRRRSRS</sequence>
<dbReference type="Proteomes" id="UP001189429">
    <property type="component" value="Unassembled WGS sequence"/>
</dbReference>